<dbReference type="CDD" id="cd22191">
    <property type="entry name" value="DPBB_RlpA_EXP_N-like"/>
    <property type="match status" value="1"/>
</dbReference>
<accession>A1YZD0</accession>
<sequence>MFKLATLLALLPAIALASPVSADKVVQRDDTIYIGTAEQYTPVNFIPGACGYLNSPSDYVVGIASAVYGTGVHCGDTITITNSETFATVDAVVVEDCQTCQEVGDIEVTLAVATQLNSGQTPDAFTTFDVTWEFD</sequence>
<protein>
    <submittedName>
        <fullName evidence="2">Immunomodulatory protein</fullName>
    </submittedName>
</protein>
<evidence type="ECO:0000313" key="2">
    <source>
        <dbReference type="EMBL" id="ABL96299.1"/>
    </source>
</evidence>
<dbReference type="AlphaFoldDB" id="A1YZD0"/>
<feature type="signal peptide" evidence="1">
    <location>
        <begin position="1"/>
        <end position="17"/>
    </location>
</feature>
<dbReference type="EMBL" id="EF152774">
    <property type="protein sequence ID" value="ABL96299.1"/>
    <property type="molecule type" value="mRNA"/>
</dbReference>
<evidence type="ECO:0000256" key="1">
    <source>
        <dbReference type="SAM" id="SignalP"/>
    </source>
</evidence>
<dbReference type="SUPFAM" id="SSF50685">
    <property type="entry name" value="Barwin-like endoglucanases"/>
    <property type="match status" value="1"/>
</dbReference>
<gene>
    <name evidence="2" type="primary">TFP1</name>
</gene>
<proteinExistence type="evidence at transcript level"/>
<reference evidence="2" key="1">
    <citation type="journal article" date="2014" name="J. Agric. Food Chem.">
        <title>Molecular cloning and function characterization of a new macrophage-activating protein from Tremella fuciformis.</title>
        <authorList>
            <person name="Hung C.L."/>
            <person name="Chang A.J."/>
            <person name="Kuo X.K."/>
            <person name="Sheu F."/>
        </authorList>
    </citation>
    <scope>NUCLEOTIDE SEQUENCE</scope>
    <source>
        <tissue evidence="2">Fruiting body</tissue>
    </source>
</reference>
<keyword evidence="1" id="KW-0732">Signal</keyword>
<name>A1YZD0_9TREE</name>
<dbReference type="Gene3D" id="2.40.40.10">
    <property type="entry name" value="RlpA-like domain"/>
    <property type="match status" value="1"/>
</dbReference>
<dbReference type="SMR" id="A1YZD0"/>
<feature type="chain" id="PRO_5002641702" evidence="1">
    <location>
        <begin position="18"/>
        <end position="135"/>
    </location>
</feature>
<organism evidence="2">
    <name type="scientific">Tremella fuciformis</name>
    <dbReference type="NCBI Taxonomy" id="64657"/>
    <lineage>
        <taxon>Eukaryota</taxon>
        <taxon>Fungi</taxon>
        <taxon>Dikarya</taxon>
        <taxon>Basidiomycota</taxon>
        <taxon>Agaricomycotina</taxon>
        <taxon>Tremellomycetes</taxon>
        <taxon>Tremellales</taxon>
        <taxon>Tremellaceae</taxon>
        <taxon>Tremella</taxon>
    </lineage>
</organism>
<dbReference type="InterPro" id="IPR036908">
    <property type="entry name" value="RlpA-like_sf"/>
</dbReference>